<evidence type="ECO:0000313" key="2">
    <source>
        <dbReference type="Proteomes" id="UP000321245"/>
    </source>
</evidence>
<accession>A0A511NF48</accession>
<reference evidence="1 2" key="1">
    <citation type="submission" date="2019-07" db="EMBL/GenBank/DDBJ databases">
        <title>Whole genome shotgun sequence of Empedobacter brevis NBRC 14943.</title>
        <authorList>
            <person name="Hosoyama A."/>
            <person name="Uohara A."/>
            <person name="Ohji S."/>
            <person name="Ichikawa N."/>
        </authorList>
    </citation>
    <scope>NUCLEOTIDE SEQUENCE [LARGE SCALE GENOMIC DNA]</scope>
    <source>
        <strain evidence="1 2">NBRC 14943</strain>
    </source>
</reference>
<name>A0A511NF48_9FLAO</name>
<comment type="caution">
    <text evidence="1">The sequence shown here is derived from an EMBL/GenBank/DDBJ whole genome shotgun (WGS) entry which is preliminary data.</text>
</comment>
<keyword evidence="2" id="KW-1185">Reference proteome</keyword>
<gene>
    <name evidence="1" type="ORF">EB1_12500</name>
</gene>
<dbReference type="Proteomes" id="UP000321245">
    <property type="component" value="Unassembled WGS sequence"/>
</dbReference>
<dbReference type="AlphaFoldDB" id="A0A511NF48"/>
<proteinExistence type="predicted"/>
<dbReference type="OrthoDB" id="1042696at2"/>
<dbReference type="GeneID" id="84650666"/>
<dbReference type="STRING" id="1218108.GCA_000382425_02547"/>
<organism evidence="1 2">
    <name type="scientific">Empedobacter brevis NBRC 14943 = ATCC 43319</name>
    <dbReference type="NCBI Taxonomy" id="1218108"/>
    <lineage>
        <taxon>Bacteria</taxon>
        <taxon>Pseudomonadati</taxon>
        <taxon>Bacteroidota</taxon>
        <taxon>Flavobacteriia</taxon>
        <taxon>Flavobacteriales</taxon>
        <taxon>Weeksellaceae</taxon>
        <taxon>Empedobacter</taxon>
    </lineage>
</organism>
<evidence type="ECO:0008006" key="3">
    <source>
        <dbReference type="Google" id="ProtNLM"/>
    </source>
</evidence>
<evidence type="ECO:0000313" key="1">
    <source>
        <dbReference type="EMBL" id="GEM51460.1"/>
    </source>
</evidence>
<protein>
    <recommendedName>
        <fullName evidence="3">Conjugal transfer protein TraD</fullName>
    </recommendedName>
</protein>
<dbReference type="EMBL" id="BJXC01000006">
    <property type="protein sequence ID" value="GEM51460.1"/>
    <property type="molecule type" value="Genomic_DNA"/>
</dbReference>
<dbReference type="RefSeq" id="WP_026357592.1">
    <property type="nucleotide sequence ID" value="NZ_BJXC01000006.1"/>
</dbReference>
<sequence length="204" mass="23420">MEILILICLIVVIALLIYDKLPLQRTQSSKDEEISLNLPDIMGRPNHSASNYAIKDQVKKETINPHNLAIEFDENEIILHQNSKEELDEGSINVPDFEEEEEEWKRYRMSNNNDGFAQGVTFEELSQVKNFLEKNERQLSKIETTATIVQKLNGTELFSLLENSIENASINISKLLDSSILPESDSNSSIYKKNLDDFDIREFV</sequence>